<dbReference type="GO" id="GO:0000976">
    <property type="term" value="F:transcription cis-regulatory region binding"/>
    <property type="evidence" value="ECO:0007669"/>
    <property type="project" value="TreeGrafter"/>
</dbReference>
<keyword evidence="7" id="KW-1185">Reference proteome</keyword>
<evidence type="ECO:0000313" key="6">
    <source>
        <dbReference type="EMBL" id="VUD73030.1"/>
    </source>
</evidence>
<protein>
    <recommendedName>
        <fullName evidence="5">HTH tetR-type domain-containing protein</fullName>
    </recommendedName>
</protein>
<accession>A0A509EFS2</accession>
<dbReference type="OrthoDB" id="9809772at2"/>
<dbReference type="PANTHER" id="PTHR30055">
    <property type="entry name" value="HTH-TYPE TRANSCRIPTIONAL REGULATOR RUTR"/>
    <property type="match status" value="1"/>
</dbReference>
<evidence type="ECO:0000256" key="1">
    <source>
        <dbReference type="ARBA" id="ARBA00023015"/>
    </source>
</evidence>
<proteinExistence type="predicted"/>
<dbReference type="PROSITE" id="PS50977">
    <property type="entry name" value="HTH_TETR_2"/>
    <property type="match status" value="1"/>
</dbReference>
<dbReference type="InterPro" id="IPR001647">
    <property type="entry name" value="HTH_TetR"/>
</dbReference>
<dbReference type="Proteomes" id="UP000410984">
    <property type="component" value="Unassembled WGS sequence"/>
</dbReference>
<evidence type="ECO:0000256" key="2">
    <source>
        <dbReference type="ARBA" id="ARBA00023125"/>
    </source>
</evidence>
<evidence type="ECO:0000313" key="7">
    <source>
        <dbReference type="Proteomes" id="UP000410984"/>
    </source>
</evidence>
<name>A0A509EFS2_9HYPH</name>
<dbReference type="PANTHER" id="PTHR30055:SF234">
    <property type="entry name" value="HTH-TYPE TRANSCRIPTIONAL REGULATOR BETI"/>
    <property type="match status" value="1"/>
</dbReference>
<sequence length="187" mass="19739">MNSPRSRRPDRADIILDAAEALLRRSEHRSLTIDAVAAEAGLSKGGVLHHYASKDALIGALAARKVERMRAGIAEKIAAQGSAPAAIPLAAVAQARELYTEECGFPDALLLAAAENPEAVAGFRAFLAERLAHMASVEGRPGAGGALVFAIIGLMLGRSLGFHRLEGEELERLFAALEVQARELPEA</sequence>
<keyword evidence="1" id="KW-0805">Transcription regulation</keyword>
<organism evidence="6 7">
    <name type="scientific">Methylobacterium symbioticum</name>
    <dbReference type="NCBI Taxonomy" id="2584084"/>
    <lineage>
        <taxon>Bacteria</taxon>
        <taxon>Pseudomonadati</taxon>
        <taxon>Pseudomonadota</taxon>
        <taxon>Alphaproteobacteria</taxon>
        <taxon>Hyphomicrobiales</taxon>
        <taxon>Methylobacteriaceae</taxon>
        <taxon>Methylobacterium</taxon>
    </lineage>
</organism>
<evidence type="ECO:0000256" key="3">
    <source>
        <dbReference type="ARBA" id="ARBA00023163"/>
    </source>
</evidence>
<evidence type="ECO:0000259" key="5">
    <source>
        <dbReference type="PROSITE" id="PS50977"/>
    </source>
</evidence>
<dbReference type="InterPro" id="IPR041479">
    <property type="entry name" value="TetR_CgmR_C"/>
</dbReference>
<dbReference type="AlphaFoldDB" id="A0A509EFS2"/>
<dbReference type="Pfam" id="PF00440">
    <property type="entry name" value="TetR_N"/>
    <property type="match status" value="1"/>
</dbReference>
<dbReference type="EMBL" id="CABFPH010000057">
    <property type="protein sequence ID" value="VUD73030.1"/>
    <property type="molecule type" value="Genomic_DNA"/>
</dbReference>
<keyword evidence="3" id="KW-0804">Transcription</keyword>
<dbReference type="Pfam" id="PF17937">
    <property type="entry name" value="TetR_C_28"/>
    <property type="match status" value="1"/>
</dbReference>
<reference evidence="6 7" key="1">
    <citation type="submission" date="2019-06" db="EMBL/GenBank/DDBJ databases">
        <authorList>
            <person name="Rodrigo-Torres L."/>
            <person name="Arahal R. D."/>
            <person name="Lucena T."/>
        </authorList>
    </citation>
    <scope>NUCLEOTIDE SEQUENCE [LARGE SCALE GENOMIC DNA]</scope>
    <source>
        <strain evidence="6 7">SB0023/3</strain>
    </source>
</reference>
<dbReference type="InterPro" id="IPR050109">
    <property type="entry name" value="HTH-type_TetR-like_transc_reg"/>
</dbReference>
<feature type="DNA-binding region" description="H-T-H motif" evidence="4">
    <location>
        <begin position="32"/>
        <end position="51"/>
    </location>
</feature>
<gene>
    <name evidence="6" type="ORF">MET9862_03642</name>
</gene>
<dbReference type="GO" id="GO:0003700">
    <property type="term" value="F:DNA-binding transcription factor activity"/>
    <property type="evidence" value="ECO:0007669"/>
    <property type="project" value="TreeGrafter"/>
</dbReference>
<dbReference type="SUPFAM" id="SSF46689">
    <property type="entry name" value="Homeodomain-like"/>
    <property type="match status" value="1"/>
</dbReference>
<dbReference type="Gene3D" id="1.10.357.10">
    <property type="entry name" value="Tetracycline Repressor, domain 2"/>
    <property type="match status" value="1"/>
</dbReference>
<keyword evidence="2 4" id="KW-0238">DNA-binding</keyword>
<feature type="domain" description="HTH tetR-type" evidence="5">
    <location>
        <begin position="9"/>
        <end position="69"/>
    </location>
</feature>
<dbReference type="InterPro" id="IPR009057">
    <property type="entry name" value="Homeodomain-like_sf"/>
</dbReference>
<dbReference type="PRINTS" id="PR00455">
    <property type="entry name" value="HTHTETR"/>
</dbReference>
<evidence type="ECO:0000256" key="4">
    <source>
        <dbReference type="PROSITE-ProRule" id="PRU00335"/>
    </source>
</evidence>